<protein>
    <submittedName>
        <fullName evidence="2">Alpha/beta hydrolase</fullName>
    </submittedName>
</protein>
<dbReference type="InterPro" id="IPR000073">
    <property type="entry name" value="AB_hydrolase_1"/>
</dbReference>
<evidence type="ECO:0000259" key="1">
    <source>
        <dbReference type="Pfam" id="PF12697"/>
    </source>
</evidence>
<sequence length="288" mass="29729">MTTTTAAATPITVDAAGVSLSGRAAEPAGPSRGLIVAMHGGTYDSGYYDVGPDSLLALGPRLDYTVVAVDRPGYGAATDVDDAHKSFAGQTAVLVAAVDELVARYGGPVVLIGHSIGGMMALRTAGAMSTPPAGVEVSGLGELWQPGLREMWSSLIGDAPAVSLPAEGHAQVMFGEENTFDAGSVTVDAELLRPLPMPELVDVVAWSEQLPQVGAAISAPVSLTLAEQDRIWQSDDAARTALAGHFTAAASVDIDLFTGAGHSIELHRRARAYALHQLAFAEDCLSRV</sequence>
<dbReference type="RefSeq" id="WP_170195455.1">
    <property type="nucleotide sequence ID" value="NZ_JABBNB010000018.1"/>
</dbReference>
<organism evidence="2 3">
    <name type="scientific">Gordonia asplenii</name>
    <dbReference type="NCBI Taxonomy" id="2725283"/>
    <lineage>
        <taxon>Bacteria</taxon>
        <taxon>Bacillati</taxon>
        <taxon>Actinomycetota</taxon>
        <taxon>Actinomycetes</taxon>
        <taxon>Mycobacteriales</taxon>
        <taxon>Gordoniaceae</taxon>
        <taxon>Gordonia</taxon>
    </lineage>
</organism>
<proteinExistence type="predicted"/>
<keyword evidence="3" id="KW-1185">Reference proteome</keyword>
<accession>A0A848KWA0</accession>
<dbReference type="SUPFAM" id="SSF53474">
    <property type="entry name" value="alpha/beta-Hydrolases"/>
    <property type="match status" value="1"/>
</dbReference>
<dbReference type="AlphaFoldDB" id="A0A848KWA0"/>
<dbReference type="EMBL" id="JABBNB010000018">
    <property type="protein sequence ID" value="NMO02946.1"/>
    <property type="molecule type" value="Genomic_DNA"/>
</dbReference>
<dbReference type="Proteomes" id="UP000550729">
    <property type="component" value="Unassembled WGS sequence"/>
</dbReference>
<reference evidence="2 3" key="1">
    <citation type="submission" date="2020-04" db="EMBL/GenBank/DDBJ databases">
        <title>Gordonia sp. nov. TBRC 11910.</title>
        <authorList>
            <person name="Suriyachadkun C."/>
        </authorList>
    </citation>
    <scope>NUCLEOTIDE SEQUENCE [LARGE SCALE GENOMIC DNA]</scope>
    <source>
        <strain evidence="2 3">TBRC 11910</strain>
    </source>
</reference>
<dbReference type="PRINTS" id="PR00111">
    <property type="entry name" value="ABHYDROLASE"/>
</dbReference>
<keyword evidence="2" id="KW-0378">Hydrolase</keyword>
<dbReference type="GO" id="GO:0016787">
    <property type="term" value="F:hydrolase activity"/>
    <property type="evidence" value="ECO:0007669"/>
    <property type="project" value="UniProtKB-KW"/>
</dbReference>
<evidence type="ECO:0000313" key="3">
    <source>
        <dbReference type="Proteomes" id="UP000550729"/>
    </source>
</evidence>
<dbReference type="Pfam" id="PF12697">
    <property type="entry name" value="Abhydrolase_6"/>
    <property type="match status" value="1"/>
</dbReference>
<evidence type="ECO:0000313" key="2">
    <source>
        <dbReference type="EMBL" id="NMO02946.1"/>
    </source>
</evidence>
<gene>
    <name evidence="2" type="ORF">HH308_17175</name>
</gene>
<comment type="caution">
    <text evidence="2">The sequence shown here is derived from an EMBL/GenBank/DDBJ whole genome shotgun (WGS) entry which is preliminary data.</text>
</comment>
<dbReference type="Gene3D" id="3.40.50.1820">
    <property type="entry name" value="alpha/beta hydrolase"/>
    <property type="match status" value="1"/>
</dbReference>
<feature type="domain" description="AB hydrolase-1" evidence="1">
    <location>
        <begin position="35"/>
        <end position="268"/>
    </location>
</feature>
<dbReference type="InterPro" id="IPR029058">
    <property type="entry name" value="AB_hydrolase_fold"/>
</dbReference>
<name>A0A848KWA0_9ACTN</name>